<evidence type="ECO:0000313" key="2">
    <source>
        <dbReference type="Proteomes" id="UP000277204"/>
    </source>
</evidence>
<reference evidence="1 2" key="1">
    <citation type="submission" date="2018-11" db="EMBL/GenBank/DDBJ databases">
        <authorList>
            <consortium name="Pathogen Informatics"/>
        </authorList>
    </citation>
    <scope>NUCLEOTIDE SEQUENCE [LARGE SCALE GENOMIC DNA]</scope>
    <source>
        <strain evidence="1 2">Zambia</strain>
    </source>
</reference>
<sequence>MTYHQLIADCTVSVSSHSTTISTAHSRSKSISSGYRSTPPLPTFIKAVSRTSSTAELKRNGEIGQPCLIPLLEWNNGERRLYALTVSEVFVCRVFKMLLNSGTPFN</sequence>
<name>A0A3P8DNL0_9TREM</name>
<dbReference type="AlphaFoldDB" id="A0A3P8DNL0"/>
<accession>A0A3P8DNL0</accession>
<gene>
    <name evidence="1" type="ORF">SMRZ_LOCUS22971</name>
</gene>
<dbReference type="Proteomes" id="UP000277204">
    <property type="component" value="Unassembled WGS sequence"/>
</dbReference>
<organism evidence="1 2">
    <name type="scientific">Schistosoma margrebowiei</name>
    <dbReference type="NCBI Taxonomy" id="48269"/>
    <lineage>
        <taxon>Eukaryota</taxon>
        <taxon>Metazoa</taxon>
        <taxon>Spiralia</taxon>
        <taxon>Lophotrochozoa</taxon>
        <taxon>Platyhelminthes</taxon>
        <taxon>Trematoda</taxon>
        <taxon>Digenea</taxon>
        <taxon>Strigeidida</taxon>
        <taxon>Schistosomatoidea</taxon>
        <taxon>Schistosomatidae</taxon>
        <taxon>Schistosoma</taxon>
    </lineage>
</organism>
<keyword evidence="2" id="KW-1185">Reference proteome</keyword>
<evidence type="ECO:0000313" key="1">
    <source>
        <dbReference type="EMBL" id="VDP45371.1"/>
    </source>
</evidence>
<dbReference type="EMBL" id="UZAI01019442">
    <property type="protein sequence ID" value="VDP45371.1"/>
    <property type="molecule type" value="Genomic_DNA"/>
</dbReference>
<proteinExistence type="predicted"/>
<protein>
    <submittedName>
        <fullName evidence="1">Uncharacterized protein</fullName>
    </submittedName>
</protein>